<dbReference type="FunFam" id="3.40.50.1000:FF:000079">
    <property type="entry name" value="Enolase-phosphatase E1"/>
    <property type="match status" value="1"/>
</dbReference>
<feature type="compositionally biased region" description="Basic and acidic residues" evidence="4">
    <location>
        <begin position="507"/>
        <end position="549"/>
    </location>
</feature>
<feature type="region of interest" description="Disordered" evidence="4">
    <location>
        <begin position="265"/>
        <end position="494"/>
    </location>
</feature>
<dbReference type="PANTHER" id="PTHR20371:SF1">
    <property type="entry name" value="ENOLASE-PHOSPHATASE E1"/>
    <property type="match status" value="1"/>
</dbReference>
<dbReference type="SFLD" id="SFLDS00003">
    <property type="entry name" value="Haloacid_Dehalogenase"/>
    <property type="match status" value="1"/>
</dbReference>
<dbReference type="GO" id="GO:0019509">
    <property type="term" value="P:L-methionine salvage from methylthioadenosine"/>
    <property type="evidence" value="ECO:0007669"/>
    <property type="project" value="InterPro"/>
</dbReference>
<dbReference type="AlphaFoldDB" id="A0A6P8YNS6"/>
<evidence type="ECO:0000256" key="1">
    <source>
        <dbReference type="ARBA" id="ARBA00022605"/>
    </source>
</evidence>
<dbReference type="PANTHER" id="PTHR20371">
    <property type="entry name" value="ENOLASE-PHOSPHATASE E1"/>
    <property type="match status" value="1"/>
</dbReference>
<dbReference type="HAMAP" id="MF_01681">
    <property type="entry name" value="Salvage_MtnC"/>
    <property type="match status" value="1"/>
</dbReference>
<evidence type="ECO:0000313" key="6">
    <source>
        <dbReference type="RefSeq" id="XP_034238860.1"/>
    </source>
</evidence>
<feature type="compositionally biased region" description="Basic and acidic residues" evidence="4">
    <location>
        <begin position="396"/>
        <end position="418"/>
    </location>
</feature>
<feature type="compositionally biased region" description="Polar residues" evidence="4">
    <location>
        <begin position="627"/>
        <end position="636"/>
    </location>
</feature>
<name>A0A6P8YNS6_THRPL</name>
<accession>A0A6P8YNS6</accession>
<sequence length="668" mass="73295">MAVAEKRPLSDNVFSTKHIITDIEGTTTSISFVKDTLFPYVRQNLDGYLKSQWSDEEFKDVLGLLRDQADEDKKAELEGVVEIPKEGSEDDIRAAVAKNVLWQMDADRKTTALKKLQGQMWRQGYKNGELKGHLFSDVAPALREWAKDGRKLYVYSSGSVEAQKLLFGNSTEGDLTELFTDYFDTAVGAKVEVESYKNIVKKLDCNADDVLFLTDLPKEASAAREAGLPVLLVEREGNEPLSSDLHKEYPSVSSFDQVSFETVSKKHKAEEDTENETSSKKLKVDEDSKEENTTKAPEDEELEEETKPAEKDSASMDVDVESAVGKDVEVTESEVKTDAMDVDKPSEEPKIEESTKAQTVDDKTVQSHENSGVEKSEENAAKTEVAVMNEENGSVEETKSKQDIDDSKAVEVDKKSNAEESQGVSANGDLSESSTNEVNPAVEEKEKPLEEVPVIEKAEVKEKTEVPQEKTEERDVEKMETDCENKLPKEDSKTDVVVEASAVLSELKKDNAEKPEDVKVEEANDKKDSVMEVTGQDKEENDQKMESTEVKTSSAIEVSAENQNKSEKAAEEEGHVSKELNGEANGNGNVEANGDANGETKQVAEKENGEKEKINGSANGKDAETNGKVSNGNSNGHSEEKDLPEVIVTKNAAQIENGSGDAAVVVEA</sequence>
<dbReference type="KEGG" id="tpal:117643851"/>
<feature type="compositionally biased region" description="Basic and acidic residues" evidence="4">
    <location>
        <begin position="442"/>
        <end position="494"/>
    </location>
</feature>
<evidence type="ECO:0000313" key="5">
    <source>
        <dbReference type="Proteomes" id="UP000515158"/>
    </source>
</evidence>
<evidence type="ECO:0000256" key="3">
    <source>
        <dbReference type="ARBA" id="ARBA00023167"/>
    </source>
</evidence>
<gene>
    <name evidence="6" type="primary">LOC117643851</name>
</gene>
<dbReference type="InParanoid" id="A0A6P8YNS6"/>
<dbReference type="InterPro" id="IPR036412">
    <property type="entry name" value="HAD-like_sf"/>
</dbReference>
<dbReference type="GO" id="GO:0000287">
    <property type="term" value="F:magnesium ion binding"/>
    <property type="evidence" value="ECO:0007669"/>
    <property type="project" value="InterPro"/>
</dbReference>
<dbReference type="InterPro" id="IPR023943">
    <property type="entry name" value="Enolase-ppase_E1"/>
</dbReference>
<feature type="compositionally biased region" description="Polar residues" evidence="4">
    <location>
        <begin position="419"/>
        <end position="438"/>
    </location>
</feature>
<evidence type="ECO:0000256" key="4">
    <source>
        <dbReference type="SAM" id="MobiDB-lite"/>
    </source>
</evidence>
<feature type="compositionally biased region" description="Basic and acidic residues" evidence="4">
    <location>
        <begin position="305"/>
        <end position="314"/>
    </location>
</feature>
<dbReference type="Gene3D" id="1.10.720.60">
    <property type="match status" value="1"/>
</dbReference>
<feature type="region of interest" description="Disordered" evidence="4">
    <location>
        <begin position="507"/>
        <end position="646"/>
    </location>
</feature>
<dbReference type="InterPro" id="IPR006439">
    <property type="entry name" value="HAD-SF_hydro_IA"/>
</dbReference>
<keyword evidence="3" id="KW-0486">Methionine biosynthesis</keyword>
<evidence type="ECO:0000256" key="2">
    <source>
        <dbReference type="ARBA" id="ARBA00022801"/>
    </source>
</evidence>
<feature type="compositionally biased region" description="Basic and acidic residues" evidence="4">
    <location>
        <begin position="564"/>
        <end position="581"/>
    </location>
</feature>
<organism evidence="6">
    <name type="scientific">Thrips palmi</name>
    <name type="common">Melon thrips</name>
    <dbReference type="NCBI Taxonomy" id="161013"/>
    <lineage>
        <taxon>Eukaryota</taxon>
        <taxon>Metazoa</taxon>
        <taxon>Ecdysozoa</taxon>
        <taxon>Arthropoda</taxon>
        <taxon>Hexapoda</taxon>
        <taxon>Insecta</taxon>
        <taxon>Pterygota</taxon>
        <taxon>Neoptera</taxon>
        <taxon>Paraneoptera</taxon>
        <taxon>Thysanoptera</taxon>
        <taxon>Terebrantia</taxon>
        <taxon>Thripoidea</taxon>
        <taxon>Thripidae</taxon>
        <taxon>Thrips</taxon>
    </lineage>
</organism>
<dbReference type="GeneID" id="117643851"/>
<dbReference type="GO" id="GO:0043874">
    <property type="term" value="F:acireductone synthase activity"/>
    <property type="evidence" value="ECO:0007669"/>
    <property type="project" value="InterPro"/>
</dbReference>
<keyword evidence="1" id="KW-0028">Amino-acid biosynthesis</keyword>
<reference evidence="6" key="1">
    <citation type="submission" date="2025-08" db="UniProtKB">
        <authorList>
            <consortium name="RefSeq"/>
        </authorList>
    </citation>
    <scope>IDENTIFICATION</scope>
    <source>
        <tissue evidence="6">Total insect</tissue>
    </source>
</reference>
<dbReference type="CDD" id="cd01629">
    <property type="entry name" value="HAD_EP"/>
    <property type="match status" value="1"/>
</dbReference>
<dbReference type="SFLD" id="SFLDG01129">
    <property type="entry name" value="C1.5:_HAD__Beta-PGM__Phosphata"/>
    <property type="match status" value="1"/>
</dbReference>
<dbReference type="NCBIfam" id="TIGR01691">
    <property type="entry name" value="enolase-ppase"/>
    <property type="match status" value="1"/>
</dbReference>
<dbReference type="SFLD" id="SFLDF00044">
    <property type="entry name" value="enolase-phosphatase"/>
    <property type="match status" value="1"/>
</dbReference>
<dbReference type="RefSeq" id="XP_034238860.1">
    <property type="nucleotide sequence ID" value="XM_034382969.1"/>
</dbReference>
<dbReference type="Pfam" id="PF00702">
    <property type="entry name" value="Hydrolase"/>
    <property type="match status" value="1"/>
</dbReference>
<feature type="compositionally biased region" description="Basic and acidic residues" evidence="4">
    <location>
        <begin position="602"/>
        <end position="614"/>
    </location>
</feature>
<dbReference type="OrthoDB" id="272500at2759"/>
<dbReference type="NCBIfam" id="TIGR01549">
    <property type="entry name" value="HAD-SF-IA-v1"/>
    <property type="match status" value="1"/>
</dbReference>
<keyword evidence="2" id="KW-0378">Hydrolase</keyword>
<dbReference type="Gene3D" id="3.40.50.1000">
    <property type="entry name" value="HAD superfamily/HAD-like"/>
    <property type="match status" value="1"/>
</dbReference>
<dbReference type="SFLD" id="SFLDG01133">
    <property type="entry name" value="C1.5.4:_Enolase-phosphatase_Li"/>
    <property type="match status" value="1"/>
</dbReference>
<feature type="compositionally biased region" description="Basic and acidic residues" evidence="4">
    <location>
        <begin position="277"/>
        <end position="297"/>
    </location>
</feature>
<protein>
    <submittedName>
        <fullName evidence="6">Enolase-phosphatase E1</fullName>
    </submittedName>
</protein>
<feature type="compositionally biased region" description="Polar residues" evidence="4">
    <location>
        <begin position="550"/>
        <end position="563"/>
    </location>
</feature>
<dbReference type="Proteomes" id="UP000515158">
    <property type="component" value="Unplaced"/>
</dbReference>
<dbReference type="CTD" id="40630"/>
<keyword evidence="5" id="KW-1185">Reference proteome</keyword>
<dbReference type="InterPro" id="IPR023214">
    <property type="entry name" value="HAD_sf"/>
</dbReference>
<feature type="compositionally biased region" description="Low complexity" evidence="4">
    <location>
        <begin position="582"/>
        <end position="599"/>
    </location>
</feature>
<proteinExistence type="inferred from homology"/>
<feature type="compositionally biased region" description="Basic and acidic residues" evidence="4">
    <location>
        <begin position="324"/>
        <end position="381"/>
    </location>
</feature>
<dbReference type="SUPFAM" id="SSF56784">
    <property type="entry name" value="HAD-like"/>
    <property type="match status" value="1"/>
</dbReference>